<evidence type="ECO:0000256" key="7">
    <source>
        <dbReference type="ARBA" id="ARBA00022927"/>
    </source>
</evidence>
<evidence type="ECO:0000259" key="11">
    <source>
        <dbReference type="PROSITE" id="PS52015"/>
    </source>
</evidence>
<dbReference type="AlphaFoldDB" id="A9DCS5"/>
<keyword evidence="5" id="KW-0997">Cell inner membrane</keyword>
<dbReference type="PROSITE" id="PS52015">
    <property type="entry name" value="TONB_CTD"/>
    <property type="match status" value="1"/>
</dbReference>
<evidence type="ECO:0000256" key="3">
    <source>
        <dbReference type="ARBA" id="ARBA00022448"/>
    </source>
</evidence>
<dbReference type="GO" id="GO:0098797">
    <property type="term" value="C:plasma membrane protein complex"/>
    <property type="evidence" value="ECO:0007669"/>
    <property type="project" value="TreeGrafter"/>
</dbReference>
<evidence type="ECO:0000256" key="6">
    <source>
        <dbReference type="ARBA" id="ARBA00022692"/>
    </source>
</evidence>
<comment type="caution">
    <text evidence="12">The sequence shown here is derived from an EMBL/GenBank/DDBJ whole genome shotgun (WGS) entry which is preliminary data.</text>
</comment>
<keyword evidence="6 10" id="KW-0812">Transmembrane</keyword>
<dbReference type="GO" id="GO:0031992">
    <property type="term" value="F:energy transducer activity"/>
    <property type="evidence" value="ECO:0007669"/>
    <property type="project" value="TreeGrafter"/>
</dbReference>
<dbReference type="EMBL" id="ABIC01000023">
    <property type="protein sequence ID" value="EDQ00262.1"/>
    <property type="molecule type" value="Genomic_DNA"/>
</dbReference>
<name>A9DCS5_9GAMM</name>
<evidence type="ECO:0000256" key="9">
    <source>
        <dbReference type="ARBA" id="ARBA00023136"/>
    </source>
</evidence>
<keyword evidence="8 10" id="KW-1133">Transmembrane helix</keyword>
<keyword evidence="9 10" id="KW-0472">Membrane</keyword>
<dbReference type="InterPro" id="IPR006260">
    <property type="entry name" value="TonB/TolA_C"/>
</dbReference>
<accession>A9DCS5</accession>
<dbReference type="PANTHER" id="PTHR33446:SF2">
    <property type="entry name" value="PROTEIN TONB"/>
    <property type="match status" value="1"/>
</dbReference>
<dbReference type="PANTHER" id="PTHR33446">
    <property type="entry name" value="PROTEIN TONB-RELATED"/>
    <property type="match status" value="1"/>
</dbReference>
<sequence length="213" mass="23254">MRRGRWYQGAVICTRLVLSAGLTILLCYYLPSSLNRRQPQPFQSNEAIHVELLLPEAEKQKTPMAKEAEAKPLSANISAPLAMSLPLVSAVADMALQVPALAVPSLRGMDLPDIGPVIAGIADVDQPPELLRFIQPKMPVAGRKFKSGGKVLLRLIVEADGMVSQARVLEAKPEKIFDMSAIKAARKWRFKPAILSGVAVKVFVDVPIHFKVN</sequence>
<dbReference type="InterPro" id="IPR037682">
    <property type="entry name" value="TonB_C"/>
</dbReference>
<comment type="similarity">
    <text evidence="2">Belongs to the TonB family.</text>
</comment>
<dbReference type="Gene3D" id="3.30.1150.10">
    <property type="match status" value="1"/>
</dbReference>
<dbReference type="NCBIfam" id="TIGR01352">
    <property type="entry name" value="tonB_Cterm"/>
    <property type="match status" value="1"/>
</dbReference>
<feature type="transmembrane region" description="Helical" evidence="10">
    <location>
        <begin position="6"/>
        <end position="30"/>
    </location>
</feature>
<evidence type="ECO:0000313" key="13">
    <source>
        <dbReference type="Proteomes" id="UP000005839"/>
    </source>
</evidence>
<comment type="subcellular location">
    <subcellularLocation>
        <location evidence="1">Cell inner membrane</location>
        <topology evidence="1">Single-pass membrane protein</topology>
        <orientation evidence="1">Periplasmic side</orientation>
    </subcellularLocation>
</comment>
<evidence type="ECO:0000256" key="1">
    <source>
        <dbReference type="ARBA" id="ARBA00004383"/>
    </source>
</evidence>
<organism evidence="12 13">
    <name type="scientific">Shewanella benthica KT99</name>
    <dbReference type="NCBI Taxonomy" id="314608"/>
    <lineage>
        <taxon>Bacteria</taxon>
        <taxon>Pseudomonadati</taxon>
        <taxon>Pseudomonadota</taxon>
        <taxon>Gammaproteobacteria</taxon>
        <taxon>Alteromonadales</taxon>
        <taxon>Shewanellaceae</taxon>
        <taxon>Shewanella</taxon>
    </lineage>
</organism>
<dbReference type="Pfam" id="PF03544">
    <property type="entry name" value="TonB_C"/>
    <property type="match status" value="1"/>
</dbReference>
<evidence type="ECO:0000313" key="12">
    <source>
        <dbReference type="EMBL" id="EDQ00262.1"/>
    </source>
</evidence>
<reference evidence="12 13" key="1">
    <citation type="submission" date="2007-10" db="EMBL/GenBank/DDBJ databases">
        <authorList>
            <person name="Yayanos A."/>
            <person name="Ferriera S."/>
            <person name="Johnson J."/>
            <person name="Kravitz S."/>
            <person name="Halpern A."/>
            <person name="Remington K."/>
            <person name="Beeson K."/>
            <person name="Tran B."/>
            <person name="Rogers Y.-H."/>
            <person name="Friedman R."/>
            <person name="Venter J.C."/>
        </authorList>
    </citation>
    <scope>NUCLEOTIDE SEQUENCE [LARGE SCALE GENOMIC DNA]</scope>
    <source>
        <strain evidence="12 13">KT99</strain>
    </source>
</reference>
<dbReference type="GO" id="GO:0055085">
    <property type="term" value="P:transmembrane transport"/>
    <property type="evidence" value="ECO:0007669"/>
    <property type="project" value="InterPro"/>
</dbReference>
<protein>
    <recommendedName>
        <fullName evidence="11">TonB C-terminal domain-containing protein</fullName>
    </recommendedName>
</protein>
<dbReference type="GO" id="GO:0015031">
    <property type="term" value="P:protein transport"/>
    <property type="evidence" value="ECO:0007669"/>
    <property type="project" value="UniProtKB-KW"/>
</dbReference>
<dbReference type="STRING" id="314608.KT99_07543"/>
<feature type="domain" description="TonB C-terminal" evidence="11">
    <location>
        <begin position="123"/>
        <end position="213"/>
    </location>
</feature>
<dbReference type="InterPro" id="IPR051045">
    <property type="entry name" value="TonB-dependent_transducer"/>
</dbReference>
<evidence type="ECO:0000256" key="8">
    <source>
        <dbReference type="ARBA" id="ARBA00022989"/>
    </source>
</evidence>
<evidence type="ECO:0000256" key="4">
    <source>
        <dbReference type="ARBA" id="ARBA00022475"/>
    </source>
</evidence>
<proteinExistence type="inferred from homology"/>
<dbReference type="Proteomes" id="UP000005839">
    <property type="component" value="Unassembled WGS sequence"/>
</dbReference>
<evidence type="ECO:0000256" key="5">
    <source>
        <dbReference type="ARBA" id="ARBA00022519"/>
    </source>
</evidence>
<dbReference type="RefSeq" id="WP_005500258.1">
    <property type="nucleotide sequence ID" value="NZ_ABIC01000023.1"/>
</dbReference>
<evidence type="ECO:0000256" key="2">
    <source>
        <dbReference type="ARBA" id="ARBA00006555"/>
    </source>
</evidence>
<keyword evidence="7" id="KW-0653">Protein transport</keyword>
<gene>
    <name evidence="12" type="ORF">KT99_07543</name>
</gene>
<keyword evidence="3" id="KW-0813">Transport</keyword>
<evidence type="ECO:0000256" key="10">
    <source>
        <dbReference type="SAM" id="Phobius"/>
    </source>
</evidence>
<keyword evidence="13" id="KW-1185">Reference proteome</keyword>
<keyword evidence="4" id="KW-1003">Cell membrane</keyword>
<dbReference type="SUPFAM" id="SSF74653">
    <property type="entry name" value="TolA/TonB C-terminal domain"/>
    <property type="match status" value="1"/>
</dbReference>